<dbReference type="VEuPathDB" id="FungiDB:PGUG_02363"/>
<dbReference type="OrthoDB" id="41492at2759"/>
<dbReference type="Gene3D" id="3.40.50.720">
    <property type="entry name" value="NAD(P)-binding Rossmann-like Domain"/>
    <property type="match status" value="1"/>
</dbReference>
<dbReference type="KEGG" id="pgu:PGUG_02363"/>
<evidence type="ECO:0000313" key="3">
    <source>
        <dbReference type="Proteomes" id="UP000001997"/>
    </source>
</evidence>
<dbReference type="OMA" id="YQVATHT"/>
<sequence length="209" mass="22630">MTSSLTVFGVGPQAYWHVKLTLILFPNIKSVTVVNRSYEKAQEFAKELKKDFGTNIATVNAYSYQVATHTEIINQKLSGSCVVFGCLPSTSPAIDFSALNKDPKVPVFVSLIGSYKPTMRELDLSALKASGKKLVVDTAEGVFEEAGEVADAGLSRSQMVELAQLSKTDRQDFTMAENIVVQKIVGMSNMDLVVAKMLIGSTGTTFDGF</sequence>
<dbReference type="AlphaFoldDB" id="A5DGG2"/>
<dbReference type="InterPro" id="IPR036291">
    <property type="entry name" value="NAD(P)-bd_dom_sf"/>
</dbReference>
<organism evidence="2 3">
    <name type="scientific">Meyerozyma guilliermondii (strain ATCC 6260 / CBS 566 / DSM 6381 / JCM 1539 / NBRC 10279 / NRRL Y-324)</name>
    <name type="common">Yeast</name>
    <name type="synonym">Candida guilliermondii</name>
    <dbReference type="NCBI Taxonomy" id="294746"/>
    <lineage>
        <taxon>Eukaryota</taxon>
        <taxon>Fungi</taxon>
        <taxon>Dikarya</taxon>
        <taxon>Ascomycota</taxon>
        <taxon>Saccharomycotina</taxon>
        <taxon>Pichiomycetes</taxon>
        <taxon>Debaryomycetaceae</taxon>
        <taxon>Meyerozyma</taxon>
    </lineage>
</organism>
<dbReference type="Pfam" id="PF02423">
    <property type="entry name" value="OCD_Mu_crystall"/>
    <property type="match status" value="1"/>
</dbReference>
<comment type="similarity">
    <text evidence="1">Belongs to the ornithine cyclodeaminase/mu-crystallin family.</text>
</comment>
<dbReference type="STRING" id="294746.A5DGG2"/>
<dbReference type="Proteomes" id="UP000001997">
    <property type="component" value="Unassembled WGS sequence"/>
</dbReference>
<evidence type="ECO:0000256" key="1">
    <source>
        <dbReference type="ARBA" id="ARBA00008903"/>
    </source>
</evidence>
<dbReference type="InParanoid" id="A5DGG2"/>
<gene>
    <name evidence="2" type="ORF">PGUG_02363</name>
</gene>
<dbReference type="RefSeq" id="XP_001484634.2">
    <property type="nucleotide sequence ID" value="XM_001484584.1"/>
</dbReference>
<name>A5DGG2_PICGU</name>
<keyword evidence="3" id="KW-1185">Reference proteome</keyword>
<proteinExistence type="inferred from homology"/>
<protein>
    <recommendedName>
        <fullName evidence="4">Quinate/shikimate 5-dehydrogenase/glutamyl-tRNA reductase domain-containing protein</fullName>
    </recommendedName>
</protein>
<evidence type="ECO:0008006" key="4">
    <source>
        <dbReference type="Google" id="ProtNLM"/>
    </source>
</evidence>
<dbReference type="EMBL" id="CH408157">
    <property type="protein sequence ID" value="EDK38265.2"/>
    <property type="molecule type" value="Genomic_DNA"/>
</dbReference>
<dbReference type="HOGENOM" id="CLU_1315820_0_0_1"/>
<evidence type="ECO:0000313" key="2">
    <source>
        <dbReference type="EMBL" id="EDK38265.2"/>
    </source>
</evidence>
<reference evidence="2 3" key="1">
    <citation type="journal article" date="2009" name="Nature">
        <title>Evolution of pathogenicity and sexual reproduction in eight Candida genomes.</title>
        <authorList>
            <person name="Butler G."/>
            <person name="Rasmussen M.D."/>
            <person name="Lin M.F."/>
            <person name="Santos M.A."/>
            <person name="Sakthikumar S."/>
            <person name="Munro C.A."/>
            <person name="Rheinbay E."/>
            <person name="Grabherr M."/>
            <person name="Forche A."/>
            <person name="Reedy J.L."/>
            <person name="Agrafioti I."/>
            <person name="Arnaud M.B."/>
            <person name="Bates S."/>
            <person name="Brown A.J."/>
            <person name="Brunke S."/>
            <person name="Costanzo M.C."/>
            <person name="Fitzpatrick D.A."/>
            <person name="de Groot P.W."/>
            <person name="Harris D."/>
            <person name="Hoyer L.L."/>
            <person name="Hube B."/>
            <person name="Klis F.M."/>
            <person name="Kodira C."/>
            <person name="Lennard N."/>
            <person name="Logue M.E."/>
            <person name="Martin R."/>
            <person name="Neiman A.M."/>
            <person name="Nikolaou E."/>
            <person name="Quail M.A."/>
            <person name="Quinn J."/>
            <person name="Santos M.C."/>
            <person name="Schmitzberger F.F."/>
            <person name="Sherlock G."/>
            <person name="Shah P."/>
            <person name="Silverstein K.A."/>
            <person name="Skrzypek M.S."/>
            <person name="Soll D."/>
            <person name="Staggs R."/>
            <person name="Stansfield I."/>
            <person name="Stumpf M.P."/>
            <person name="Sudbery P.E."/>
            <person name="Srikantha T."/>
            <person name="Zeng Q."/>
            <person name="Berman J."/>
            <person name="Berriman M."/>
            <person name="Heitman J."/>
            <person name="Gow N.A."/>
            <person name="Lorenz M.C."/>
            <person name="Birren B.W."/>
            <person name="Kellis M."/>
            <person name="Cuomo C.A."/>
        </authorList>
    </citation>
    <scope>NUCLEOTIDE SEQUENCE [LARGE SCALE GENOMIC DNA]</scope>
    <source>
        <strain evidence="3">ATCC 6260 / CBS 566 / DSM 6381 / JCM 1539 / NBRC 10279 / NRRL Y-324</strain>
    </source>
</reference>
<dbReference type="GeneID" id="5126457"/>
<dbReference type="SUPFAM" id="SSF51735">
    <property type="entry name" value="NAD(P)-binding Rossmann-fold domains"/>
    <property type="match status" value="1"/>
</dbReference>
<dbReference type="InterPro" id="IPR003462">
    <property type="entry name" value="ODC_Mu_crystall"/>
</dbReference>
<dbReference type="FunCoup" id="A5DGG2">
    <property type="interactions" value="14"/>
</dbReference>
<dbReference type="PANTHER" id="PTHR13812:SF19">
    <property type="entry name" value="KETIMINE REDUCTASE MU-CRYSTALLIN"/>
    <property type="match status" value="1"/>
</dbReference>
<dbReference type="GO" id="GO:0005737">
    <property type="term" value="C:cytoplasm"/>
    <property type="evidence" value="ECO:0007669"/>
    <property type="project" value="TreeGrafter"/>
</dbReference>
<accession>A5DGG2</accession>
<dbReference type="eggNOG" id="KOG3007">
    <property type="taxonomic scope" value="Eukaryota"/>
</dbReference>
<dbReference type="PANTHER" id="PTHR13812">
    <property type="entry name" value="KETIMINE REDUCTASE MU-CRYSTALLIN"/>
    <property type="match status" value="1"/>
</dbReference>